<dbReference type="RefSeq" id="XP_040722590.1">
    <property type="nucleotide sequence ID" value="XM_040870055.1"/>
</dbReference>
<keyword evidence="4" id="KW-1185">Reference proteome</keyword>
<dbReference type="GeneID" id="63786654"/>
<dbReference type="STRING" id="56484.A0A1Y2EXV8"/>
<evidence type="ECO:0000259" key="2">
    <source>
        <dbReference type="Pfam" id="PF16655"/>
    </source>
</evidence>
<feature type="domain" description="Phospholipase D N-terminal" evidence="2">
    <location>
        <begin position="73"/>
        <end position="164"/>
    </location>
</feature>
<dbReference type="Gene3D" id="2.60.40.380">
    <property type="entry name" value="Purple acid phosphatase-like, N-terminal"/>
    <property type="match status" value="1"/>
</dbReference>
<dbReference type="Pfam" id="PF09423">
    <property type="entry name" value="PhoD"/>
    <property type="match status" value="1"/>
</dbReference>
<dbReference type="PANTHER" id="PTHR43606:SF7">
    <property type="entry name" value="PHOSPHATASE, PUTATIVE (AFU_ORTHOLOGUE AFUA_6G08710)-RELATED"/>
    <property type="match status" value="1"/>
</dbReference>
<dbReference type="Pfam" id="PF16655">
    <property type="entry name" value="PhoD_N"/>
    <property type="match status" value="1"/>
</dbReference>
<protein>
    <submittedName>
        <fullName evidence="3">Putative alkaline phosphatase</fullName>
    </submittedName>
</protein>
<name>A0A1Y2EXV8_PROLT</name>
<dbReference type="InterPro" id="IPR052900">
    <property type="entry name" value="Phospholipid_Metab_Enz"/>
</dbReference>
<accession>A0A1Y2EXV8</accession>
<dbReference type="Gene3D" id="3.60.21.70">
    <property type="entry name" value="PhoD-like phosphatase"/>
    <property type="match status" value="1"/>
</dbReference>
<evidence type="ECO:0000259" key="1">
    <source>
        <dbReference type="Pfam" id="PF09423"/>
    </source>
</evidence>
<evidence type="ECO:0000313" key="3">
    <source>
        <dbReference type="EMBL" id="ORY76327.1"/>
    </source>
</evidence>
<dbReference type="CDD" id="cd07389">
    <property type="entry name" value="MPP_PhoD"/>
    <property type="match status" value="1"/>
</dbReference>
<organism evidence="3 4">
    <name type="scientific">Protomyces lactucae-debilis</name>
    <dbReference type="NCBI Taxonomy" id="2754530"/>
    <lineage>
        <taxon>Eukaryota</taxon>
        <taxon>Fungi</taxon>
        <taxon>Dikarya</taxon>
        <taxon>Ascomycota</taxon>
        <taxon>Taphrinomycotina</taxon>
        <taxon>Taphrinomycetes</taxon>
        <taxon>Taphrinales</taxon>
        <taxon>Protomycetaceae</taxon>
        <taxon>Protomyces</taxon>
    </lineage>
</organism>
<evidence type="ECO:0000313" key="4">
    <source>
        <dbReference type="Proteomes" id="UP000193685"/>
    </source>
</evidence>
<feature type="domain" description="PhoD-like phosphatase metallophosphatase" evidence="1">
    <location>
        <begin position="180"/>
        <end position="539"/>
    </location>
</feature>
<dbReference type="OrthoDB" id="9992270at2759"/>
<dbReference type="Proteomes" id="UP000193685">
    <property type="component" value="Unassembled WGS sequence"/>
</dbReference>
<dbReference type="InterPro" id="IPR018946">
    <property type="entry name" value="PhoD-like_MPP"/>
</dbReference>
<dbReference type="SUPFAM" id="SSF56300">
    <property type="entry name" value="Metallo-dependent phosphatases"/>
    <property type="match status" value="1"/>
</dbReference>
<comment type="caution">
    <text evidence="3">The sequence shown here is derived from an EMBL/GenBank/DDBJ whole genome shotgun (WGS) entry which is preliminary data.</text>
</comment>
<dbReference type="OMA" id="HWTDGWD"/>
<dbReference type="InterPro" id="IPR029052">
    <property type="entry name" value="Metallo-depent_PP-like"/>
</dbReference>
<dbReference type="InterPro" id="IPR032093">
    <property type="entry name" value="PhoD_N"/>
</dbReference>
<sequence>MKFALLAGTAVAVSLLDNLAFHSPSLLHPGLGHDVEALHERLVKRTLDENGDSYLPTLLNGNVNYTDAVNFTHGVASGDPDSNSIIFWTRIAPSVNDTDAPIALRYEVSTSPNFTSIATNGSIYTTREVDYTAKVLAKSLKPWTWYYYRFKSGNATSPIGRSKTLPAANWTGEGDSLKLNVFSCSNYPFGHFNAYGNAAKKDVDFSVHLGDYLYEYPPGEYDLGNTTDTIGRTDKPAKAITSLNDYRTRYKHYRADPDLAENHRLFGWFLTWDDHEVADNSWRESSAESSNTNVTVDGVSFDARKAAAVRAYYEYMPIRPHLLTNNLRLYRSFQIGQLADLSMLDTRQRDRDLTDLYTNTAYVTSIKDDEKRSMMGLEQETWFNDHMRSASVRNATWRVIGQQVVFSHLNYSANNQNVDAWDGYTSNRNRMLSTLASLNTSNNIILAGDSHVNWAFDLTFEKGASKDGNFNASYSDLGVEIAGTAISSPTPFGRTASQGTLRNISEGLVGLNRRLVYADTGYRGYFSMQLTRSNMTVQFFAAPDLMSRNTKEIAGPVLAFQKDGNALQRVLPSNNNATLPYGAIKNTTAVAANRASPFQNRNSTAI</sequence>
<dbReference type="InterPro" id="IPR038607">
    <property type="entry name" value="PhoD-like_sf"/>
</dbReference>
<dbReference type="EMBL" id="MCFI01000023">
    <property type="protein sequence ID" value="ORY76327.1"/>
    <property type="molecule type" value="Genomic_DNA"/>
</dbReference>
<dbReference type="AlphaFoldDB" id="A0A1Y2EXV8"/>
<proteinExistence type="predicted"/>
<gene>
    <name evidence="3" type="ORF">BCR37DRAFT_383413</name>
</gene>
<dbReference type="PANTHER" id="PTHR43606">
    <property type="entry name" value="PHOSPHATASE, PUTATIVE (AFU_ORTHOLOGUE AFUA_6G08710)-RELATED"/>
    <property type="match status" value="1"/>
</dbReference>
<reference evidence="3 4" key="1">
    <citation type="submission" date="2016-07" db="EMBL/GenBank/DDBJ databases">
        <title>Pervasive Adenine N6-methylation of Active Genes in Fungi.</title>
        <authorList>
            <consortium name="DOE Joint Genome Institute"/>
            <person name="Mondo S.J."/>
            <person name="Dannebaum R.O."/>
            <person name="Kuo R.C."/>
            <person name="Labutti K."/>
            <person name="Haridas S."/>
            <person name="Kuo A."/>
            <person name="Salamov A."/>
            <person name="Ahrendt S.R."/>
            <person name="Lipzen A."/>
            <person name="Sullivan W."/>
            <person name="Andreopoulos W.B."/>
            <person name="Clum A."/>
            <person name="Lindquist E."/>
            <person name="Daum C."/>
            <person name="Ramamoorthy G.K."/>
            <person name="Gryganskyi A."/>
            <person name="Culley D."/>
            <person name="Magnuson J.K."/>
            <person name="James T.Y."/>
            <person name="O'Malley M.A."/>
            <person name="Stajich J.E."/>
            <person name="Spatafora J.W."/>
            <person name="Visel A."/>
            <person name="Grigoriev I.V."/>
        </authorList>
    </citation>
    <scope>NUCLEOTIDE SEQUENCE [LARGE SCALE GENOMIC DNA]</scope>
    <source>
        <strain evidence="3 4">12-1054</strain>
    </source>
</reference>